<reference evidence="1 2" key="1">
    <citation type="submission" date="2017-04" db="EMBL/GenBank/DDBJ databases">
        <title>Complete genome sequence of the Campylobacter cuniculorum type strain LMG24588.</title>
        <authorList>
            <person name="Miller W.G."/>
            <person name="Yee E."/>
            <person name="Revez J."/>
            <person name="Bono J.L."/>
            <person name="Rossi M."/>
        </authorList>
    </citation>
    <scope>NUCLEOTIDE SEQUENCE [LARGE SCALE GENOMIC DNA]</scope>
    <source>
        <strain evidence="1 2">LMG 24588</strain>
    </source>
</reference>
<dbReference type="RefSeq" id="WP_085296618.1">
    <property type="nucleotide sequence ID" value="NZ_CP020867.1"/>
</dbReference>
<organism evidence="1 2">
    <name type="scientific">Campylobacter cuniculorum DSM 23162 = LMG 24588</name>
    <dbReference type="NCBI Taxonomy" id="1121267"/>
    <lineage>
        <taxon>Bacteria</taxon>
        <taxon>Pseudomonadati</taxon>
        <taxon>Campylobacterota</taxon>
        <taxon>Epsilonproteobacteria</taxon>
        <taxon>Campylobacterales</taxon>
        <taxon>Campylobacteraceae</taxon>
        <taxon>Campylobacter</taxon>
    </lineage>
</organism>
<dbReference type="KEGG" id="ccun:CCUN_0442"/>
<dbReference type="Proteomes" id="UP000192902">
    <property type="component" value="Chromosome"/>
</dbReference>
<evidence type="ECO:0000313" key="2">
    <source>
        <dbReference type="Proteomes" id="UP000192902"/>
    </source>
</evidence>
<dbReference type="STRING" id="1121267.CCUN_0442"/>
<dbReference type="AlphaFoldDB" id="A0A1W6BVG2"/>
<proteinExistence type="predicted"/>
<evidence type="ECO:0000313" key="1">
    <source>
        <dbReference type="EMBL" id="ARJ56089.1"/>
    </source>
</evidence>
<name>A0A1W6BVG2_9BACT</name>
<gene>
    <name evidence="1" type="ORF">CCUN_0442</name>
</gene>
<protein>
    <submittedName>
        <fullName evidence="1">Uncharacterized protein</fullName>
    </submittedName>
</protein>
<sequence>MKEKINELRDYAELAQASYFNFDYIKEQKALEFKISTTRFFKDKSELEKLEYFKALYAKYNGYLIIDNSLFIYPKLNGEFSEIQAQNFSKRYTIKFHQPNTFSGFSATLFYDKEKDKFIIGFRGTK</sequence>
<dbReference type="EMBL" id="CP020867">
    <property type="protein sequence ID" value="ARJ56089.1"/>
    <property type="molecule type" value="Genomic_DNA"/>
</dbReference>
<accession>A0A1W6BVG2</accession>